<organism evidence="3 4">
    <name type="scientific">Algibacter lectus</name>
    <dbReference type="NCBI Taxonomy" id="221126"/>
    <lineage>
        <taxon>Bacteria</taxon>
        <taxon>Pseudomonadati</taxon>
        <taxon>Bacteroidota</taxon>
        <taxon>Flavobacteriia</taxon>
        <taxon>Flavobacteriales</taxon>
        <taxon>Flavobacteriaceae</taxon>
        <taxon>Algibacter</taxon>
    </lineage>
</organism>
<dbReference type="PANTHER" id="PTHR46268:SF6">
    <property type="entry name" value="UNIVERSAL STRESS PROTEIN UP12"/>
    <property type="match status" value="1"/>
</dbReference>
<dbReference type="AlphaFoldDB" id="A0A090VIZ3"/>
<dbReference type="PRINTS" id="PR01438">
    <property type="entry name" value="UNVRSLSTRESS"/>
</dbReference>
<gene>
    <name evidence="3" type="ORF">JCM19300_79</name>
</gene>
<proteinExistence type="inferred from homology"/>
<name>A0A090VIZ3_9FLAO</name>
<dbReference type="PANTHER" id="PTHR46268">
    <property type="entry name" value="STRESS RESPONSE PROTEIN NHAX"/>
    <property type="match status" value="1"/>
</dbReference>
<dbReference type="InterPro" id="IPR006016">
    <property type="entry name" value="UspA"/>
</dbReference>
<dbReference type="SUPFAM" id="SSF52402">
    <property type="entry name" value="Adenine nucleotide alpha hydrolases-like"/>
    <property type="match status" value="2"/>
</dbReference>
<dbReference type="EMBL" id="BBNQ01000022">
    <property type="protein sequence ID" value="GAL64721.1"/>
    <property type="molecule type" value="Genomic_DNA"/>
</dbReference>
<evidence type="ECO:0000256" key="1">
    <source>
        <dbReference type="ARBA" id="ARBA00008791"/>
    </source>
</evidence>
<accession>A0A090VIZ3</accession>
<evidence type="ECO:0000259" key="2">
    <source>
        <dbReference type="Pfam" id="PF00582"/>
    </source>
</evidence>
<dbReference type="Pfam" id="PF00582">
    <property type="entry name" value="Usp"/>
    <property type="match status" value="1"/>
</dbReference>
<evidence type="ECO:0000313" key="3">
    <source>
        <dbReference type="EMBL" id="GAL64721.1"/>
    </source>
</evidence>
<comment type="similarity">
    <text evidence="1">Belongs to the universal stress protein A family.</text>
</comment>
<dbReference type="CDD" id="cd00293">
    <property type="entry name" value="USP-like"/>
    <property type="match status" value="1"/>
</dbReference>
<reference evidence="3 4" key="1">
    <citation type="journal article" date="2014" name="Genome Announc.">
        <title>Draft Genome Sequences of Marine Flavobacterium Algibacter lectus Strains SS8 and NR4.</title>
        <authorList>
            <person name="Takatani N."/>
            <person name="Nakanishi M."/>
            <person name="Meirelles P."/>
            <person name="Mino S."/>
            <person name="Suda W."/>
            <person name="Oshima K."/>
            <person name="Hattori M."/>
            <person name="Ohkuma M."/>
            <person name="Hosokawa M."/>
            <person name="Miyashita K."/>
            <person name="Thompson F.L."/>
            <person name="Niwa A."/>
            <person name="Sawabe T."/>
            <person name="Sawabe T."/>
        </authorList>
    </citation>
    <scope>NUCLEOTIDE SEQUENCE [LARGE SCALE GENOMIC DNA]</scope>
    <source>
        <strain evidence="3 4">JCM 19300</strain>
    </source>
</reference>
<dbReference type="RefSeq" id="WP_042506532.1">
    <property type="nucleotide sequence ID" value="NZ_BBNQ01000022.1"/>
</dbReference>
<dbReference type="InterPro" id="IPR006015">
    <property type="entry name" value="Universal_stress_UspA"/>
</dbReference>
<dbReference type="OrthoDB" id="9788959at2"/>
<comment type="caution">
    <text evidence="3">The sequence shown here is derived from an EMBL/GenBank/DDBJ whole genome shotgun (WGS) entry which is preliminary data.</text>
</comment>
<dbReference type="Proteomes" id="UP000029644">
    <property type="component" value="Unassembled WGS sequence"/>
</dbReference>
<feature type="domain" description="UspA" evidence="2">
    <location>
        <begin position="101"/>
        <end position="147"/>
    </location>
</feature>
<sequence>MKNILIPTDFSENAWNAIEYALRFFSKSSCNFYILHVNTSEVSRFQEQVSTNDDTIVSSVVKSPSKKLLQQTIKRIVKSPYLSDKHRFYPVMDNNYILNSIRKQVTEKKIDFIVMGTRGASGLNNLAVGSNTGNVITKVKCTTLVVPENAKYVSPKEIAFPTDFSFFYNVETLQPMADIIEANHAAVRALHINKKSTDLNEDQQKNKEFLDDYFNNHEHTFHFLTDHHIEDAVQNFVEHKQINLIAMMAKNLNYFQKILFHPTTPKKRYYTDVPFLVLH</sequence>
<protein>
    <submittedName>
        <fullName evidence="3">Universal stress protein</fullName>
    </submittedName>
</protein>
<dbReference type="Gene3D" id="3.40.50.12370">
    <property type="match status" value="1"/>
</dbReference>
<evidence type="ECO:0000313" key="4">
    <source>
        <dbReference type="Proteomes" id="UP000029644"/>
    </source>
</evidence>